<dbReference type="Proteomes" id="UP000515237">
    <property type="component" value="Chromosome"/>
</dbReference>
<dbReference type="KEGG" id="aswu:HUW51_02215"/>
<evidence type="ECO:0000313" key="2">
    <source>
        <dbReference type="Proteomes" id="UP000515237"/>
    </source>
</evidence>
<protein>
    <submittedName>
        <fullName evidence="1">Uncharacterized protein</fullName>
    </submittedName>
</protein>
<evidence type="ECO:0000313" key="1">
    <source>
        <dbReference type="EMBL" id="QNF31595.1"/>
    </source>
</evidence>
<name>A0A7G7G361_9BACT</name>
<accession>A0A7G7G361</accession>
<reference evidence="1 2" key="1">
    <citation type="journal article" date="2018" name="Int. J. Syst. Evol. Microbiol.">
        <title>Adhaeribacter swui sp. nov., isolated from wet mud.</title>
        <authorList>
            <person name="Kim D.U."/>
            <person name="Kim K.W."/>
            <person name="Kang M.S."/>
            <person name="Kim J.Y."/>
            <person name="Jang J.H."/>
            <person name="Kim M.K."/>
        </authorList>
    </citation>
    <scope>NUCLEOTIDE SEQUENCE [LARGE SCALE GENOMIC DNA]</scope>
    <source>
        <strain evidence="1 2">KCTC 52873</strain>
    </source>
</reference>
<dbReference type="RefSeq" id="WP_185272374.1">
    <property type="nucleotide sequence ID" value="NZ_CP055156.1"/>
</dbReference>
<keyword evidence="2" id="KW-1185">Reference proteome</keyword>
<gene>
    <name evidence="1" type="ORF">HUW51_02215</name>
</gene>
<organism evidence="1 2">
    <name type="scientific">Adhaeribacter swui</name>
    <dbReference type="NCBI Taxonomy" id="2086471"/>
    <lineage>
        <taxon>Bacteria</taxon>
        <taxon>Pseudomonadati</taxon>
        <taxon>Bacteroidota</taxon>
        <taxon>Cytophagia</taxon>
        <taxon>Cytophagales</taxon>
        <taxon>Hymenobacteraceae</taxon>
        <taxon>Adhaeribacter</taxon>
    </lineage>
</organism>
<dbReference type="AlphaFoldDB" id="A0A7G7G361"/>
<proteinExistence type="predicted"/>
<sequence length="159" mass="17818">MATLEVKEESLVWLYNKLKENHVNMADLSQFVKSLGLSSACEPIGLEVNKNNVVIEKQKPDNRPFTSLGANANKSFSTSANVMASTLKVLFHLKTLKNEFVAVEFIPALQGKDWSFTGELTEYLLKKNFIKVKGIDARIYLQITQFGLQYLHACEATAC</sequence>
<dbReference type="EMBL" id="CP055156">
    <property type="protein sequence ID" value="QNF31595.1"/>
    <property type="molecule type" value="Genomic_DNA"/>
</dbReference>